<evidence type="ECO:0000256" key="4">
    <source>
        <dbReference type="ARBA" id="ARBA00022553"/>
    </source>
</evidence>
<keyword evidence="12" id="KW-1185">Reference proteome</keyword>
<evidence type="ECO:0000313" key="11">
    <source>
        <dbReference type="EMBL" id="QJE01742.1"/>
    </source>
</evidence>
<evidence type="ECO:0000256" key="5">
    <source>
        <dbReference type="ARBA" id="ARBA00022679"/>
    </source>
</evidence>
<dbReference type="Pfam" id="PF00512">
    <property type="entry name" value="HisKA"/>
    <property type="match status" value="1"/>
</dbReference>
<dbReference type="InterPro" id="IPR003594">
    <property type="entry name" value="HATPase_dom"/>
</dbReference>
<dbReference type="SMART" id="SM00448">
    <property type="entry name" value="REC"/>
    <property type="match status" value="1"/>
</dbReference>
<dbReference type="SUPFAM" id="SSF55874">
    <property type="entry name" value="ATPase domain of HSP90 chaperone/DNA topoisomerase II/histidine kinase"/>
    <property type="match status" value="1"/>
</dbReference>
<feature type="modified residue" description="4-aspartylphosphate" evidence="7">
    <location>
        <position position="375"/>
    </location>
</feature>
<keyword evidence="5" id="KW-0808">Transferase</keyword>
<dbReference type="InterPro" id="IPR011006">
    <property type="entry name" value="CheY-like_superfamily"/>
</dbReference>
<feature type="domain" description="Histidine kinase" evidence="9">
    <location>
        <begin position="87"/>
        <end position="305"/>
    </location>
</feature>
<dbReference type="EMBL" id="CP051685">
    <property type="protein sequence ID" value="QJE01742.1"/>
    <property type="molecule type" value="Genomic_DNA"/>
</dbReference>
<dbReference type="Pfam" id="PF02518">
    <property type="entry name" value="HATPase_c"/>
    <property type="match status" value="1"/>
</dbReference>
<evidence type="ECO:0000256" key="7">
    <source>
        <dbReference type="PROSITE-ProRule" id="PRU00169"/>
    </source>
</evidence>
<dbReference type="PROSITE" id="PS50109">
    <property type="entry name" value="HIS_KIN"/>
    <property type="match status" value="1"/>
</dbReference>
<dbReference type="PANTHER" id="PTHR43547">
    <property type="entry name" value="TWO-COMPONENT HISTIDINE KINASE"/>
    <property type="match status" value="1"/>
</dbReference>
<dbReference type="SUPFAM" id="SSF47384">
    <property type="entry name" value="Homodimeric domain of signal transducing histidine kinase"/>
    <property type="match status" value="1"/>
</dbReference>
<dbReference type="GO" id="GO:0000155">
    <property type="term" value="F:phosphorelay sensor kinase activity"/>
    <property type="evidence" value="ECO:0007669"/>
    <property type="project" value="InterPro"/>
</dbReference>
<dbReference type="Pfam" id="PF00072">
    <property type="entry name" value="Response_reg"/>
    <property type="match status" value="1"/>
</dbReference>
<dbReference type="FunFam" id="3.30.565.10:FF:000006">
    <property type="entry name" value="Sensor histidine kinase WalK"/>
    <property type="match status" value="1"/>
</dbReference>
<keyword evidence="8" id="KW-0175">Coiled coil</keyword>
<feature type="domain" description="Response regulatory" evidence="10">
    <location>
        <begin position="326"/>
        <end position="442"/>
    </location>
</feature>
<dbReference type="EC" id="2.7.13.3" evidence="3"/>
<proteinExistence type="predicted"/>
<sequence>MDSQQEFALERDRENAALRLRVRMLEDELVRARATARRQDDEKLENDASLAQLREANEHLILATFNAENLRDDAEAVNQRQNEFLAMLAHELRNPLSPISMAASLLGNVPSASVQVVNLTRVIGRQVDHMARLLDDLLDAARISSGKITLALEPLPLAELVSHAAETMQPRIDERHQHLHVDLPHEAITVDGDRVRLTQVFTNLLANASKYTQDGGTLRVRVAAGDGETLLVVEDDGIGMAPDVLPHIFDLFTQGPRSLARSEGGLGVGLNVVRNLLAMHGATVRADSDGLGSGSRFTVCLPLSRLARPAAPALGAAATAAGRSLDILVVEDNVDACAMLAGVLSAEGHWVRCVHDGKAGLAAFMERPWDVIVCDIGLPGMDGLELMRTVRAAPAGAVPFAIALSGYGQDDDRARGLAAGFDRYLVKPAGVAELRALIAALPARAA</sequence>
<dbReference type="GO" id="GO:0005886">
    <property type="term" value="C:plasma membrane"/>
    <property type="evidence" value="ECO:0007669"/>
    <property type="project" value="UniProtKB-SubCell"/>
</dbReference>
<dbReference type="AlphaFoldDB" id="A0A7Z2VYG8"/>
<dbReference type="Gene3D" id="1.10.287.130">
    <property type="match status" value="1"/>
</dbReference>
<name>A0A7Z2VYG8_9BURK</name>
<dbReference type="CDD" id="cd00075">
    <property type="entry name" value="HATPase"/>
    <property type="match status" value="1"/>
</dbReference>
<evidence type="ECO:0000256" key="3">
    <source>
        <dbReference type="ARBA" id="ARBA00012438"/>
    </source>
</evidence>
<accession>A0A7Z2VYG8</accession>
<dbReference type="PROSITE" id="PS50110">
    <property type="entry name" value="RESPONSE_REGULATORY"/>
    <property type="match status" value="1"/>
</dbReference>
<feature type="coiled-coil region" evidence="8">
    <location>
        <begin position="15"/>
        <end position="42"/>
    </location>
</feature>
<gene>
    <name evidence="11" type="ORF">HH212_18340</name>
</gene>
<dbReference type="Gene3D" id="3.30.565.10">
    <property type="entry name" value="Histidine kinase-like ATPase, C-terminal domain"/>
    <property type="match status" value="1"/>
</dbReference>
<protein>
    <recommendedName>
        <fullName evidence="3">histidine kinase</fullName>
        <ecNumber evidence="3">2.7.13.3</ecNumber>
    </recommendedName>
</protein>
<comment type="subcellular location">
    <subcellularLocation>
        <location evidence="2">Cell inner membrane</location>
        <topology evidence="2">Multi-pass membrane protein</topology>
    </subcellularLocation>
</comment>
<dbReference type="Proteomes" id="UP000502415">
    <property type="component" value="Chromosome"/>
</dbReference>
<organism evidence="11 12">
    <name type="scientific">Massilia forsythiae</name>
    <dbReference type="NCBI Taxonomy" id="2728020"/>
    <lineage>
        <taxon>Bacteria</taxon>
        <taxon>Pseudomonadati</taxon>
        <taxon>Pseudomonadota</taxon>
        <taxon>Betaproteobacteria</taxon>
        <taxon>Burkholderiales</taxon>
        <taxon>Oxalobacteraceae</taxon>
        <taxon>Telluria group</taxon>
        <taxon>Massilia</taxon>
    </lineage>
</organism>
<dbReference type="SMART" id="SM00388">
    <property type="entry name" value="HisKA"/>
    <property type="match status" value="1"/>
</dbReference>
<comment type="catalytic activity">
    <reaction evidence="1">
        <text>ATP + protein L-histidine = ADP + protein N-phospho-L-histidine.</text>
        <dbReference type="EC" id="2.7.13.3"/>
    </reaction>
</comment>
<evidence type="ECO:0000256" key="8">
    <source>
        <dbReference type="SAM" id="Coils"/>
    </source>
</evidence>
<dbReference type="CDD" id="cd17580">
    <property type="entry name" value="REC_2_DhkD-like"/>
    <property type="match status" value="1"/>
</dbReference>
<reference evidence="11 12" key="1">
    <citation type="submission" date="2020-04" db="EMBL/GenBank/DDBJ databases">
        <title>Genome sequencing of novel species.</title>
        <authorList>
            <person name="Heo J."/>
            <person name="Kim S.-J."/>
            <person name="Kim J.-S."/>
            <person name="Hong S.-B."/>
            <person name="Kwon S.-W."/>
        </authorList>
    </citation>
    <scope>NUCLEOTIDE SEQUENCE [LARGE SCALE GENOMIC DNA]</scope>
    <source>
        <strain evidence="11 12">GN2-R2</strain>
    </source>
</reference>
<evidence type="ECO:0000313" key="12">
    <source>
        <dbReference type="Proteomes" id="UP000502415"/>
    </source>
</evidence>
<evidence type="ECO:0000259" key="9">
    <source>
        <dbReference type="PROSITE" id="PS50109"/>
    </source>
</evidence>
<dbReference type="SUPFAM" id="SSF52172">
    <property type="entry name" value="CheY-like"/>
    <property type="match status" value="1"/>
</dbReference>
<dbReference type="PANTHER" id="PTHR43547:SF2">
    <property type="entry name" value="HYBRID SIGNAL TRANSDUCTION HISTIDINE KINASE C"/>
    <property type="match status" value="1"/>
</dbReference>
<evidence type="ECO:0000256" key="6">
    <source>
        <dbReference type="ARBA" id="ARBA00022777"/>
    </source>
</evidence>
<dbReference type="SMART" id="SM00387">
    <property type="entry name" value="HATPase_c"/>
    <property type="match status" value="1"/>
</dbReference>
<dbReference type="InterPro" id="IPR005467">
    <property type="entry name" value="His_kinase_dom"/>
</dbReference>
<dbReference type="InterPro" id="IPR036890">
    <property type="entry name" value="HATPase_C_sf"/>
</dbReference>
<dbReference type="CDD" id="cd00082">
    <property type="entry name" value="HisKA"/>
    <property type="match status" value="1"/>
</dbReference>
<dbReference type="InterPro" id="IPR003661">
    <property type="entry name" value="HisK_dim/P_dom"/>
</dbReference>
<keyword evidence="6" id="KW-0418">Kinase</keyword>
<dbReference type="PRINTS" id="PR00344">
    <property type="entry name" value="BCTRLSENSOR"/>
</dbReference>
<evidence type="ECO:0000256" key="2">
    <source>
        <dbReference type="ARBA" id="ARBA00004429"/>
    </source>
</evidence>
<evidence type="ECO:0000256" key="1">
    <source>
        <dbReference type="ARBA" id="ARBA00000085"/>
    </source>
</evidence>
<keyword evidence="4 7" id="KW-0597">Phosphoprotein</keyword>
<dbReference type="Gene3D" id="3.40.50.2300">
    <property type="match status" value="1"/>
</dbReference>
<evidence type="ECO:0000259" key="10">
    <source>
        <dbReference type="PROSITE" id="PS50110"/>
    </source>
</evidence>
<dbReference type="InterPro" id="IPR001789">
    <property type="entry name" value="Sig_transdc_resp-reg_receiver"/>
</dbReference>
<dbReference type="KEGG" id="mfy:HH212_18340"/>
<dbReference type="InterPro" id="IPR004358">
    <property type="entry name" value="Sig_transdc_His_kin-like_C"/>
</dbReference>
<dbReference type="InterPro" id="IPR036097">
    <property type="entry name" value="HisK_dim/P_sf"/>
</dbReference>